<dbReference type="GO" id="GO:0005524">
    <property type="term" value="F:ATP binding"/>
    <property type="evidence" value="ECO:0007669"/>
    <property type="project" value="UniProtKB-KW"/>
</dbReference>
<dbReference type="InterPro" id="IPR003593">
    <property type="entry name" value="AAA+_ATPase"/>
</dbReference>
<dbReference type="Ensembl" id="ENSSAUT00010052737.1">
    <property type="protein sequence ID" value="ENSSAUP00010050137.1"/>
    <property type="gene ID" value="ENSSAUG00010020902.1"/>
</dbReference>
<accession>A0A671XG62</accession>
<sequence length="334" mass="37578">FTVKDHMASTNKATLQTRNLPWVEKYRPQKLDDLISHKDILSTIQKFISEDKLPHLLFYGPPGTGKTSTILACAKQLYKDKEFNSMVLELNASDDRGIDVVRGPVLSFASTRTIFKKGFKLVILDEADAMTQDAQNALRRVIEKFTENTRFCLICNYLSKIIPALQSRCTRFRFGPLSPDQMIPRLEYVVQQESIDITPDGMKAIVTLSSGDMRRSLNILQSTSMAYGKVTEDTVYTCTGHPLRSDIANILDWSLNKDFTTAYKQILQLKTLKGLALHDILTEVHLCWGNVSIGLITCRLLRHRLASGTDEKIQLSSMVAAFQAVRDLVVSEAS</sequence>
<dbReference type="GO" id="GO:0006281">
    <property type="term" value="P:DNA repair"/>
    <property type="evidence" value="ECO:0007669"/>
    <property type="project" value="TreeGrafter"/>
</dbReference>
<dbReference type="GO" id="GO:0003677">
    <property type="term" value="F:DNA binding"/>
    <property type="evidence" value="ECO:0007669"/>
    <property type="project" value="InterPro"/>
</dbReference>
<dbReference type="GO" id="GO:0006261">
    <property type="term" value="P:DNA-templated DNA replication"/>
    <property type="evidence" value="ECO:0007669"/>
    <property type="project" value="TreeGrafter"/>
</dbReference>
<keyword evidence="5" id="KW-0067">ATP-binding</keyword>
<proteinExistence type="inferred from homology"/>
<dbReference type="SUPFAM" id="SSF48019">
    <property type="entry name" value="post-AAA+ oligomerization domain-like"/>
    <property type="match status" value="1"/>
</dbReference>
<evidence type="ECO:0000256" key="7">
    <source>
        <dbReference type="ARBA" id="ARBA00080380"/>
    </source>
</evidence>
<keyword evidence="10" id="KW-1185">Reference proteome</keyword>
<dbReference type="Pfam" id="PF00004">
    <property type="entry name" value="AAA"/>
    <property type="match status" value="1"/>
</dbReference>
<dbReference type="Pfam" id="PF08542">
    <property type="entry name" value="Rep_fac_C"/>
    <property type="match status" value="1"/>
</dbReference>
<evidence type="ECO:0000259" key="8">
    <source>
        <dbReference type="SMART" id="SM00382"/>
    </source>
</evidence>
<evidence type="ECO:0000256" key="4">
    <source>
        <dbReference type="ARBA" id="ARBA00022741"/>
    </source>
</evidence>
<evidence type="ECO:0000256" key="5">
    <source>
        <dbReference type="ARBA" id="ARBA00022840"/>
    </source>
</evidence>
<gene>
    <name evidence="9" type="primary">RFC5</name>
    <name evidence="9" type="synonym">rfc5</name>
</gene>
<dbReference type="CDD" id="cd00009">
    <property type="entry name" value="AAA"/>
    <property type="match status" value="1"/>
</dbReference>
<comment type="subcellular location">
    <subcellularLocation>
        <location evidence="1">Nucleus</location>
    </subcellularLocation>
</comment>
<dbReference type="InterPro" id="IPR047854">
    <property type="entry name" value="RFC_lid"/>
</dbReference>
<dbReference type="Pfam" id="PF21960">
    <property type="entry name" value="RCF1-5-like_lid"/>
    <property type="match status" value="1"/>
</dbReference>
<protein>
    <recommendedName>
        <fullName evidence="7">Activator 1 subunit 5</fullName>
    </recommendedName>
</protein>
<comment type="similarity">
    <text evidence="2">Belongs to the activator 1 small subunits family.</text>
</comment>
<reference evidence="9" key="2">
    <citation type="submission" date="2025-08" db="UniProtKB">
        <authorList>
            <consortium name="Ensembl"/>
        </authorList>
    </citation>
    <scope>IDENTIFICATION</scope>
</reference>
<dbReference type="AlphaFoldDB" id="A0A671XG62"/>
<evidence type="ECO:0000256" key="2">
    <source>
        <dbReference type="ARBA" id="ARBA00005378"/>
    </source>
</evidence>
<keyword evidence="4" id="KW-0547">Nucleotide-binding</keyword>
<dbReference type="GO" id="GO:0016887">
    <property type="term" value="F:ATP hydrolysis activity"/>
    <property type="evidence" value="ECO:0007669"/>
    <property type="project" value="InterPro"/>
</dbReference>
<dbReference type="GeneTree" id="ENSGT00550000075072"/>
<dbReference type="FunFam" id="1.10.8.60:FF:000028">
    <property type="entry name" value="Replication factor C subunit 5"/>
    <property type="match status" value="1"/>
</dbReference>
<evidence type="ECO:0000256" key="3">
    <source>
        <dbReference type="ARBA" id="ARBA00022705"/>
    </source>
</evidence>
<keyword evidence="3" id="KW-0235">DNA replication</keyword>
<reference evidence="9" key="3">
    <citation type="submission" date="2025-09" db="UniProtKB">
        <authorList>
            <consortium name="Ensembl"/>
        </authorList>
    </citation>
    <scope>IDENTIFICATION</scope>
</reference>
<dbReference type="GO" id="GO:0005634">
    <property type="term" value="C:nucleus"/>
    <property type="evidence" value="ECO:0007669"/>
    <property type="project" value="UniProtKB-SubCell"/>
</dbReference>
<keyword evidence="6" id="KW-0539">Nucleus</keyword>
<name>A0A671XG62_SPAAU</name>
<dbReference type="GO" id="GO:0005663">
    <property type="term" value="C:DNA replication factor C complex"/>
    <property type="evidence" value="ECO:0007669"/>
    <property type="project" value="TreeGrafter"/>
</dbReference>
<dbReference type="InterPro" id="IPR008921">
    <property type="entry name" value="DNA_pol3_clamp-load_cplx_C"/>
</dbReference>
<dbReference type="SUPFAM" id="SSF52540">
    <property type="entry name" value="P-loop containing nucleoside triphosphate hydrolases"/>
    <property type="match status" value="1"/>
</dbReference>
<evidence type="ECO:0000256" key="1">
    <source>
        <dbReference type="ARBA" id="ARBA00004123"/>
    </source>
</evidence>
<dbReference type="Gene3D" id="1.10.8.60">
    <property type="match status" value="1"/>
</dbReference>
<dbReference type="InterPro" id="IPR013748">
    <property type="entry name" value="Rep_factorC_C"/>
</dbReference>
<dbReference type="GO" id="GO:0003689">
    <property type="term" value="F:DNA clamp loader activity"/>
    <property type="evidence" value="ECO:0007669"/>
    <property type="project" value="TreeGrafter"/>
</dbReference>
<reference evidence="9" key="1">
    <citation type="submission" date="2021-04" db="EMBL/GenBank/DDBJ databases">
        <authorList>
            <consortium name="Wellcome Sanger Institute Data Sharing"/>
        </authorList>
    </citation>
    <scope>NUCLEOTIDE SEQUENCE [LARGE SCALE GENOMIC DNA]</scope>
</reference>
<dbReference type="Proteomes" id="UP000472265">
    <property type="component" value="Chromosome 5"/>
</dbReference>
<evidence type="ECO:0000256" key="6">
    <source>
        <dbReference type="ARBA" id="ARBA00023242"/>
    </source>
</evidence>
<dbReference type="PANTHER" id="PTHR11669">
    <property type="entry name" value="REPLICATION FACTOR C / DNA POLYMERASE III GAMMA-TAU SUBUNIT"/>
    <property type="match status" value="1"/>
</dbReference>
<evidence type="ECO:0000313" key="9">
    <source>
        <dbReference type="Ensembl" id="ENSSAUP00010050137.1"/>
    </source>
</evidence>
<feature type="domain" description="AAA+ ATPase" evidence="8">
    <location>
        <begin position="52"/>
        <end position="180"/>
    </location>
</feature>
<dbReference type="PANTHER" id="PTHR11669:SF9">
    <property type="entry name" value="REPLICATION FACTOR C SUBUNIT 5"/>
    <property type="match status" value="1"/>
</dbReference>
<dbReference type="InterPro" id="IPR003959">
    <property type="entry name" value="ATPase_AAA_core"/>
</dbReference>
<organism evidence="9 10">
    <name type="scientific">Sparus aurata</name>
    <name type="common">Gilthead sea bream</name>
    <dbReference type="NCBI Taxonomy" id="8175"/>
    <lineage>
        <taxon>Eukaryota</taxon>
        <taxon>Metazoa</taxon>
        <taxon>Chordata</taxon>
        <taxon>Craniata</taxon>
        <taxon>Vertebrata</taxon>
        <taxon>Euteleostomi</taxon>
        <taxon>Actinopterygii</taxon>
        <taxon>Neopterygii</taxon>
        <taxon>Teleostei</taxon>
        <taxon>Neoteleostei</taxon>
        <taxon>Acanthomorphata</taxon>
        <taxon>Eupercaria</taxon>
        <taxon>Spariformes</taxon>
        <taxon>Sparidae</taxon>
        <taxon>Sparus</taxon>
    </lineage>
</organism>
<evidence type="ECO:0000313" key="10">
    <source>
        <dbReference type="Proteomes" id="UP000472265"/>
    </source>
</evidence>
<dbReference type="NCBIfam" id="NF001679">
    <property type="entry name" value="PRK00440.1"/>
    <property type="match status" value="1"/>
</dbReference>
<dbReference type="FunFam" id="1.20.272.10:FF:000004">
    <property type="entry name" value="Replication factor C subunit 5"/>
    <property type="match status" value="1"/>
</dbReference>
<dbReference type="CDD" id="cd18140">
    <property type="entry name" value="HLD_clamp_RFC"/>
    <property type="match status" value="1"/>
</dbReference>
<dbReference type="SMART" id="SM00382">
    <property type="entry name" value="AAA"/>
    <property type="match status" value="1"/>
</dbReference>
<dbReference type="InterPro" id="IPR050238">
    <property type="entry name" value="DNA_Rep/Repair_Clamp_Loader"/>
</dbReference>
<dbReference type="Gene3D" id="1.20.272.10">
    <property type="match status" value="1"/>
</dbReference>
<dbReference type="InterPro" id="IPR027417">
    <property type="entry name" value="P-loop_NTPase"/>
</dbReference>
<dbReference type="FunFam" id="3.40.50.300:FF:000129">
    <property type="entry name" value="Replication factor C subunit 5"/>
    <property type="match status" value="1"/>
</dbReference>
<dbReference type="Gene3D" id="3.40.50.300">
    <property type="entry name" value="P-loop containing nucleotide triphosphate hydrolases"/>
    <property type="match status" value="1"/>
</dbReference>